<dbReference type="AlphaFoldDB" id="A0AAD6EFS7"/>
<proteinExistence type="predicted"/>
<dbReference type="RefSeq" id="XP_056757612.1">
    <property type="nucleotide sequence ID" value="XM_056892617.1"/>
</dbReference>
<evidence type="ECO:0000313" key="1">
    <source>
        <dbReference type="EMBL" id="KAJ5616445.1"/>
    </source>
</evidence>
<name>A0AAD6EFS7_9EURO</name>
<reference evidence="1" key="2">
    <citation type="submission" date="2023-01" db="EMBL/GenBank/DDBJ databases">
        <authorList>
            <person name="Petersen C."/>
        </authorList>
    </citation>
    <scope>NUCLEOTIDE SEQUENCE</scope>
    <source>
        <strain evidence="1">IBT 12815</strain>
    </source>
</reference>
<evidence type="ECO:0000313" key="2">
    <source>
        <dbReference type="Proteomes" id="UP001213799"/>
    </source>
</evidence>
<gene>
    <name evidence="1" type="ORF">N7537_001559</name>
</gene>
<organism evidence="1 2">
    <name type="scientific">Penicillium hordei</name>
    <dbReference type="NCBI Taxonomy" id="40994"/>
    <lineage>
        <taxon>Eukaryota</taxon>
        <taxon>Fungi</taxon>
        <taxon>Dikarya</taxon>
        <taxon>Ascomycota</taxon>
        <taxon>Pezizomycotina</taxon>
        <taxon>Eurotiomycetes</taxon>
        <taxon>Eurotiomycetidae</taxon>
        <taxon>Eurotiales</taxon>
        <taxon>Aspergillaceae</taxon>
        <taxon>Penicillium</taxon>
    </lineage>
</organism>
<accession>A0AAD6EFS7</accession>
<comment type="caution">
    <text evidence="1">The sequence shown here is derived from an EMBL/GenBank/DDBJ whole genome shotgun (WGS) entry which is preliminary data.</text>
</comment>
<dbReference type="EMBL" id="JAQJAE010000001">
    <property type="protein sequence ID" value="KAJ5616445.1"/>
    <property type="molecule type" value="Genomic_DNA"/>
</dbReference>
<protein>
    <submittedName>
        <fullName evidence="1">Uncharacterized protein</fullName>
    </submittedName>
</protein>
<keyword evidence="2" id="KW-1185">Reference proteome</keyword>
<dbReference type="GeneID" id="81582859"/>
<reference evidence="1" key="1">
    <citation type="journal article" date="2023" name="IMA Fungus">
        <title>Comparative genomic study of the Penicillium genus elucidates a diverse pangenome and 15 lateral gene transfer events.</title>
        <authorList>
            <person name="Petersen C."/>
            <person name="Sorensen T."/>
            <person name="Nielsen M.R."/>
            <person name="Sondergaard T.E."/>
            <person name="Sorensen J.L."/>
            <person name="Fitzpatrick D.A."/>
            <person name="Frisvad J.C."/>
            <person name="Nielsen K.L."/>
        </authorList>
    </citation>
    <scope>NUCLEOTIDE SEQUENCE</scope>
    <source>
        <strain evidence="1">IBT 12815</strain>
    </source>
</reference>
<sequence>MFDAGPITGFWKHMEKSDTYLGIHLAIGQSGENDVWGGLDIRLSQPFAEVGMLWDIPFNGY</sequence>
<dbReference type="Proteomes" id="UP001213799">
    <property type="component" value="Unassembled WGS sequence"/>
</dbReference>